<evidence type="ECO:0000313" key="14">
    <source>
        <dbReference type="RefSeq" id="XP_013394839.1"/>
    </source>
</evidence>
<dbReference type="PROSITE" id="PS50104">
    <property type="entry name" value="TIR"/>
    <property type="match status" value="1"/>
</dbReference>
<feature type="domain" description="TIR" evidence="12">
    <location>
        <begin position="538"/>
        <end position="623"/>
    </location>
</feature>
<dbReference type="PANTHER" id="PTHR24365:SF530">
    <property type="entry name" value="MSTPROX-RELATED"/>
    <property type="match status" value="1"/>
</dbReference>
<keyword evidence="4 11" id="KW-0812">Transmembrane</keyword>
<evidence type="ECO:0000256" key="7">
    <source>
        <dbReference type="ARBA" id="ARBA00022989"/>
    </source>
</evidence>
<dbReference type="SMART" id="SM00369">
    <property type="entry name" value="LRR_TYP"/>
    <property type="match status" value="4"/>
</dbReference>
<organism evidence="13 14">
    <name type="scientific">Lingula anatina</name>
    <name type="common">Brachiopod</name>
    <name type="synonym">Lingula unguis</name>
    <dbReference type="NCBI Taxonomy" id="7574"/>
    <lineage>
        <taxon>Eukaryota</taxon>
        <taxon>Metazoa</taxon>
        <taxon>Spiralia</taxon>
        <taxon>Lophotrochozoa</taxon>
        <taxon>Brachiopoda</taxon>
        <taxon>Linguliformea</taxon>
        <taxon>Lingulata</taxon>
        <taxon>Lingulida</taxon>
        <taxon>Linguloidea</taxon>
        <taxon>Lingulidae</taxon>
        <taxon>Lingula</taxon>
    </lineage>
</organism>
<keyword evidence="7 11" id="KW-1133">Transmembrane helix</keyword>
<dbReference type="Pfam" id="PF13516">
    <property type="entry name" value="LRR_6"/>
    <property type="match status" value="1"/>
</dbReference>
<keyword evidence="6" id="KW-0677">Repeat</keyword>
<comment type="subcellular location">
    <subcellularLocation>
        <location evidence="1">Membrane</location>
        <topology evidence="1">Single-pass membrane protein</topology>
    </subcellularLocation>
</comment>
<evidence type="ECO:0000313" key="13">
    <source>
        <dbReference type="Proteomes" id="UP000085678"/>
    </source>
</evidence>
<dbReference type="InterPro" id="IPR000157">
    <property type="entry name" value="TIR_dom"/>
</dbReference>
<dbReference type="GeneID" id="106162204"/>
<evidence type="ECO:0000256" key="11">
    <source>
        <dbReference type="SAM" id="Phobius"/>
    </source>
</evidence>
<name>A0A1S3IBP9_LINAN</name>
<dbReference type="PROSITE" id="PS51450">
    <property type="entry name" value="LRR"/>
    <property type="match status" value="1"/>
</dbReference>
<protein>
    <submittedName>
        <fullName evidence="14">Toll-like receptor 2</fullName>
    </submittedName>
</protein>
<dbReference type="RefSeq" id="XP_013394839.1">
    <property type="nucleotide sequence ID" value="XM_013539385.1"/>
</dbReference>
<reference evidence="14" key="1">
    <citation type="submission" date="2025-08" db="UniProtKB">
        <authorList>
            <consortium name="RefSeq"/>
        </authorList>
    </citation>
    <scope>IDENTIFICATION</scope>
    <source>
        <tissue evidence="14">Gonads</tissue>
    </source>
</reference>
<evidence type="ECO:0000259" key="12">
    <source>
        <dbReference type="PROSITE" id="PS50104"/>
    </source>
</evidence>
<sequence>MVKNCPIERLAFIRCGLDTVEYGTMSSFPQLKTLDIEEASFISFREVEHFICDLNNTSIEVLRMNNIFSWGMRKPEDNQWIVRAKTFHCLKSKKLKSLELLGDKILKIDVEILPFLSHLVYLDLSGNDVLKFLENETQSHGWKQILAYSQKLSNIRLFRMDYNVYRTIMVNAQDGPSNSFWYGHPKLPLEPAKNVSILDKVHQGPIQNFSDAESPILHVGLPENLEFWSSSWWASGDNKLLQCDFLHGSIYFFPNKLRYLKIEDQNLNLNKFCPVIYGLDRLEYLDFSYNGVNFLSKKFFDNFISLKYLYLKENNLGPLIATRGLHPMQLPHLEILDLSVNKISTIPKDFFGYLVSLKRLDISDNRISKLTFTMTNLLSIEYIDISTNQLTDFSRSELDYIRKKNASSLDVTLNMSNNPMDCTVCNGIGFLHLIIHSNMMTIFSNDSTCYGNGSKTSLESSLSRLEGECDSSPQTNQSDSSPRTIISSNHWLSFGASLGSISAVACGLIVAYIYRWNIKYRFFLLRRRFRKRGVITATPGHVYASYDDNDYYWVTHVLLRHLEDEDQLDVIIDQRDFIGGASLSEAIVEAVENSRKTVLVLSESYVLNPWCLEQEKKKAIKTT</sequence>
<keyword evidence="5" id="KW-0732">Signal</keyword>
<evidence type="ECO:0000256" key="10">
    <source>
        <dbReference type="ARBA" id="ARBA00023180"/>
    </source>
</evidence>
<evidence type="ECO:0000256" key="6">
    <source>
        <dbReference type="ARBA" id="ARBA00022737"/>
    </source>
</evidence>
<dbReference type="InterPro" id="IPR035897">
    <property type="entry name" value="Toll_tir_struct_dom_sf"/>
</dbReference>
<feature type="transmembrane region" description="Helical" evidence="11">
    <location>
        <begin position="491"/>
        <end position="514"/>
    </location>
</feature>
<dbReference type="GO" id="GO:0007165">
    <property type="term" value="P:signal transduction"/>
    <property type="evidence" value="ECO:0007669"/>
    <property type="project" value="InterPro"/>
</dbReference>
<keyword evidence="8 11" id="KW-0472">Membrane</keyword>
<dbReference type="Gene3D" id="3.40.50.10140">
    <property type="entry name" value="Toll/interleukin-1 receptor homology (TIR) domain"/>
    <property type="match status" value="1"/>
</dbReference>
<dbReference type="STRING" id="7574.A0A1S3IBP9"/>
<accession>A0A1S3IBP9</accession>
<evidence type="ECO:0000256" key="4">
    <source>
        <dbReference type="ARBA" id="ARBA00022692"/>
    </source>
</evidence>
<comment type="similarity">
    <text evidence="2">Belongs to the Toll-like receptor family.</text>
</comment>
<keyword evidence="9" id="KW-0675">Receptor</keyword>
<dbReference type="InterPro" id="IPR032675">
    <property type="entry name" value="LRR_dom_sf"/>
</dbReference>
<evidence type="ECO:0000256" key="1">
    <source>
        <dbReference type="ARBA" id="ARBA00004167"/>
    </source>
</evidence>
<dbReference type="InParanoid" id="A0A1S3IBP9"/>
<dbReference type="SUPFAM" id="SSF52200">
    <property type="entry name" value="Toll/Interleukin receptor TIR domain"/>
    <property type="match status" value="1"/>
</dbReference>
<gene>
    <name evidence="14" type="primary">LOC106162204</name>
</gene>
<dbReference type="PANTHER" id="PTHR24365">
    <property type="entry name" value="TOLL-LIKE RECEPTOR"/>
    <property type="match status" value="1"/>
</dbReference>
<dbReference type="Pfam" id="PF13855">
    <property type="entry name" value="LRR_8"/>
    <property type="match status" value="1"/>
</dbReference>
<dbReference type="InterPro" id="IPR001611">
    <property type="entry name" value="Leu-rich_rpt"/>
</dbReference>
<dbReference type="SUPFAM" id="SSF52058">
    <property type="entry name" value="L domain-like"/>
    <property type="match status" value="1"/>
</dbReference>
<dbReference type="GO" id="GO:0005886">
    <property type="term" value="C:plasma membrane"/>
    <property type="evidence" value="ECO:0007669"/>
    <property type="project" value="TreeGrafter"/>
</dbReference>
<dbReference type="GO" id="GO:0038023">
    <property type="term" value="F:signaling receptor activity"/>
    <property type="evidence" value="ECO:0007669"/>
    <property type="project" value="TreeGrafter"/>
</dbReference>
<keyword evidence="13" id="KW-1185">Reference proteome</keyword>
<evidence type="ECO:0000256" key="8">
    <source>
        <dbReference type="ARBA" id="ARBA00023136"/>
    </source>
</evidence>
<dbReference type="InterPro" id="IPR003591">
    <property type="entry name" value="Leu-rich_rpt_typical-subtyp"/>
</dbReference>
<dbReference type="KEGG" id="lak:106162204"/>
<dbReference type="Gene3D" id="3.80.10.10">
    <property type="entry name" value="Ribonuclease Inhibitor"/>
    <property type="match status" value="2"/>
</dbReference>
<dbReference type="OrthoDB" id="2013775at2759"/>
<evidence type="ECO:0000256" key="5">
    <source>
        <dbReference type="ARBA" id="ARBA00022729"/>
    </source>
</evidence>
<evidence type="ECO:0000256" key="9">
    <source>
        <dbReference type="ARBA" id="ARBA00023170"/>
    </source>
</evidence>
<evidence type="ECO:0000256" key="3">
    <source>
        <dbReference type="ARBA" id="ARBA00022614"/>
    </source>
</evidence>
<evidence type="ECO:0000256" key="2">
    <source>
        <dbReference type="ARBA" id="ARBA00009634"/>
    </source>
</evidence>
<keyword evidence="10" id="KW-0325">Glycoprotein</keyword>
<dbReference type="Pfam" id="PF01582">
    <property type="entry name" value="TIR"/>
    <property type="match status" value="1"/>
</dbReference>
<dbReference type="AlphaFoldDB" id="A0A1S3IBP9"/>
<proteinExistence type="inferred from homology"/>
<keyword evidence="3" id="KW-0433">Leucine-rich repeat</keyword>
<dbReference type="Proteomes" id="UP000085678">
    <property type="component" value="Unplaced"/>
</dbReference>